<dbReference type="GO" id="GO:0000139">
    <property type="term" value="C:Golgi membrane"/>
    <property type="evidence" value="ECO:0007669"/>
    <property type="project" value="UniProtKB-SubCell"/>
</dbReference>
<dbReference type="GO" id="GO:0016763">
    <property type="term" value="F:pentosyltransferase activity"/>
    <property type="evidence" value="ECO:0007669"/>
    <property type="project" value="UniProtKB-ARBA"/>
</dbReference>
<gene>
    <name evidence="7" type="ORF">NE237_002990</name>
</gene>
<name>A0A9Q0KGJ3_9MAGN</name>
<accession>A0A9Q0KGJ3</accession>
<dbReference type="PANTHER" id="PTHR20961:SF124">
    <property type="entry name" value="GLYCOSYLTRANSFERASE"/>
    <property type="match status" value="1"/>
</dbReference>
<keyword evidence="4" id="KW-0325">Glycoprotein</keyword>
<evidence type="ECO:0000256" key="1">
    <source>
        <dbReference type="ARBA" id="ARBA00004323"/>
    </source>
</evidence>
<feature type="transmembrane region" description="Helical" evidence="5">
    <location>
        <begin position="44"/>
        <end position="65"/>
    </location>
</feature>
<keyword evidence="5" id="KW-0812">Transmembrane</keyword>
<dbReference type="OrthoDB" id="529273at2759"/>
<organism evidence="7 8">
    <name type="scientific">Protea cynaroides</name>
    <dbReference type="NCBI Taxonomy" id="273540"/>
    <lineage>
        <taxon>Eukaryota</taxon>
        <taxon>Viridiplantae</taxon>
        <taxon>Streptophyta</taxon>
        <taxon>Embryophyta</taxon>
        <taxon>Tracheophyta</taxon>
        <taxon>Spermatophyta</taxon>
        <taxon>Magnoliopsida</taxon>
        <taxon>Proteales</taxon>
        <taxon>Proteaceae</taxon>
        <taxon>Protea</taxon>
    </lineage>
</organism>
<keyword evidence="3" id="KW-0808">Transferase</keyword>
<proteinExistence type="predicted"/>
<keyword evidence="5" id="KW-0472">Membrane</keyword>
<dbReference type="AlphaFoldDB" id="A0A9Q0KGJ3"/>
<comment type="subcellular location">
    <subcellularLocation>
        <location evidence="1">Golgi apparatus membrane</location>
        <topology evidence="1">Single-pass type II membrane protein</topology>
    </subcellularLocation>
</comment>
<dbReference type="Proteomes" id="UP001141806">
    <property type="component" value="Unassembled WGS sequence"/>
</dbReference>
<keyword evidence="2" id="KW-0328">Glycosyltransferase</keyword>
<dbReference type="PANTHER" id="PTHR20961">
    <property type="entry name" value="GLYCOSYLTRANSFERASE"/>
    <property type="match status" value="1"/>
</dbReference>
<evidence type="ECO:0000313" key="8">
    <source>
        <dbReference type="Proteomes" id="UP001141806"/>
    </source>
</evidence>
<dbReference type="EMBL" id="JAMYWD010000005">
    <property type="protein sequence ID" value="KAJ4969891.1"/>
    <property type="molecule type" value="Genomic_DNA"/>
</dbReference>
<comment type="caution">
    <text evidence="7">The sequence shown here is derived from an EMBL/GenBank/DDBJ whole genome shotgun (WGS) entry which is preliminary data.</text>
</comment>
<feature type="domain" description="Glycosyltransferase 61 catalytic" evidence="6">
    <location>
        <begin position="347"/>
        <end position="434"/>
    </location>
</feature>
<dbReference type="InterPro" id="IPR007657">
    <property type="entry name" value="Glycosyltransferase_61"/>
</dbReference>
<evidence type="ECO:0000313" key="7">
    <source>
        <dbReference type="EMBL" id="KAJ4969891.1"/>
    </source>
</evidence>
<keyword evidence="8" id="KW-1185">Reference proteome</keyword>
<evidence type="ECO:0000256" key="3">
    <source>
        <dbReference type="ARBA" id="ARBA00022679"/>
    </source>
</evidence>
<evidence type="ECO:0000259" key="6">
    <source>
        <dbReference type="Pfam" id="PF04577"/>
    </source>
</evidence>
<dbReference type="InterPro" id="IPR049625">
    <property type="entry name" value="Glyco_transf_61_cat"/>
</dbReference>
<reference evidence="7" key="1">
    <citation type="journal article" date="2023" name="Plant J.">
        <title>The genome of the king protea, Protea cynaroides.</title>
        <authorList>
            <person name="Chang J."/>
            <person name="Duong T.A."/>
            <person name="Schoeman C."/>
            <person name="Ma X."/>
            <person name="Roodt D."/>
            <person name="Barker N."/>
            <person name="Li Z."/>
            <person name="Van de Peer Y."/>
            <person name="Mizrachi E."/>
        </authorList>
    </citation>
    <scope>NUCLEOTIDE SEQUENCE</scope>
    <source>
        <tissue evidence="7">Young leaves</tissue>
    </source>
</reference>
<evidence type="ECO:0000256" key="5">
    <source>
        <dbReference type="SAM" id="Phobius"/>
    </source>
</evidence>
<evidence type="ECO:0000256" key="2">
    <source>
        <dbReference type="ARBA" id="ARBA00022676"/>
    </source>
</evidence>
<dbReference type="Pfam" id="PF04577">
    <property type="entry name" value="Glyco_transf_61"/>
    <property type="match status" value="1"/>
</dbReference>
<evidence type="ECO:0000256" key="4">
    <source>
        <dbReference type="ARBA" id="ARBA00023180"/>
    </source>
</evidence>
<keyword evidence="5" id="KW-1133">Transmembrane helix</keyword>
<sequence length="538" mass="61974">MGKHDRHHQPKKGEENGKVDREYSATLILEWGTTNCYKRTKPKVFPLLFLFSIVSCSLILVPQLFSYSATLSLLYSFRFGNDESITDKKIEAFPSQTFDEGLMCDRGAFRFDICFMRGDIRTLAAASSLINYLPYENDYEPPPFFDEDAALGGGEEEELHHENIKPYTRKWETSIMDIIPDLELIVKNDYLTRRHVCDVRHSVPAVVFSTGGYTGNVYHEFNDGIIPLYITTQHLKKKVVLVVTDYRRWWYSKYADILSHLSDYPPIDFNGDPRTHCFPEAIVGLKIHDELTVNSSLVPGKKGIRDFRNLLDKAYWPRIRGLIQDEERETQMRLRNNSALSLSTSALQLPLPLEEVQKPKLVIISRKKSRVITNEVALVKLAEEIGFQVEILRPEPTTELAIIYRILNSSDAMLGVHGAAMTHLLFMRPGTVFIQVIPLGTDWAAHTFYGEPARKLGLKYIGYNIVRKESSLYTKYDGNHRVLTNPNSVNAQGWELTKKIYLDGQNVVLNMLRFRKRLNHAYEYTIAKRTRTQQWNQQ</sequence>
<protein>
    <recommendedName>
        <fullName evidence="6">Glycosyltransferase 61 catalytic domain-containing protein</fullName>
    </recommendedName>
</protein>